<evidence type="ECO:0000256" key="4">
    <source>
        <dbReference type="ARBA" id="ARBA00022723"/>
    </source>
</evidence>
<dbReference type="GO" id="GO:0004462">
    <property type="term" value="F:lactoylglutathione lyase activity"/>
    <property type="evidence" value="ECO:0007669"/>
    <property type="project" value="UniProtKB-EC"/>
</dbReference>
<evidence type="ECO:0000256" key="2">
    <source>
        <dbReference type="ARBA" id="ARBA00010363"/>
    </source>
</evidence>
<dbReference type="STRING" id="3469.A0A4Y7IRH5"/>
<dbReference type="CDD" id="cd16358">
    <property type="entry name" value="GlxI_Ni"/>
    <property type="match status" value="1"/>
</dbReference>
<dbReference type="GO" id="GO:0005737">
    <property type="term" value="C:cytoplasm"/>
    <property type="evidence" value="ECO:0007669"/>
    <property type="project" value="TreeGrafter"/>
</dbReference>
<evidence type="ECO:0000256" key="6">
    <source>
        <dbReference type="ARBA" id="ARBA00023239"/>
    </source>
</evidence>
<dbReference type="UniPathway" id="UPA00619">
    <property type="reaction ID" value="UER00675"/>
</dbReference>
<dbReference type="Gramene" id="RZC51297">
    <property type="protein sequence ID" value="RZC51297"/>
    <property type="gene ID" value="C5167_019722"/>
</dbReference>
<evidence type="ECO:0000256" key="7">
    <source>
        <dbReference type="ARBA" id="ARBA00030537"/>
    </source>
</evidence>
<dbReference type="PROSITE" id="PS51819">
    <property type="entry name" value="VOC"/>
    <property type="match status" value="2"/>
</dbReference>
<evidence type="ECO:0000256" key="5">
    <source>
        <dbReference type="ARBA" id="ARBA00022737"/>
    </source>
</evidence>
<evidence type="ECO:0000256" key="9">
    <source>
        <dbReference type="PIRSR" id="PIRSR604361-1"/>
    </source>
</evidence>
<dbReference type="PROSITE" id="PS00934">
    <property type="entry name" value="GLYOXALASE_I_1"/>
    <property type="match status" value="1"/>
</dbReference>
<dbReference type="SUPFAM" id="SSF54593">
    <property type="entry name" value="Glyoxalase/Bleomycin resistance protein/Dihydroxybiphenyl dioxygenase"/>
    <property type="match status" value="2"/>
</dbReference>
<dbReference type="Pfam" id="PF00903">
    <property type="entry name" value="Glyoxalase"/>
    <property type="match status" value="2"/>
</dbReference>
<dbReference type="InterPro" id="IPR018146">
    <property type="entry name" value="Glyoxalase_1_CS"/>
</dbReference>
<feature type="binding site" evidence="10">
    <location>
        <position position="232"/>
    </location>
    <ligand>
        <name>Zn(2+)</name>
        <dbReference type="ChEBI" id="CHEBI:29105"/>
        <note>ligand shared between dimeric partners</note>
    </ligand>
</feature>
<evidence type="ECO:0000313" key="12">
    <source>
        <dbReference type="EMBL" id="RZC51297.1"/>
    </source>
</evidence>
<evidence type="ECO:0000256" key="8">
    <source>
        <dbReference type="ARBA" id="ARBA00048273"/>
    </source>
</evidence>
<evidence type="ECO:0000259" key="11">
    <source>
        <dbReference type="PROSITE" id="PS51819"/>
    </source>
</evidence>
<evidence type="ECO:0000256" key="10">
    <source>
        <dbReference type="PIRSR" id="PIRSR604361-3"/>
    </source>
</evidence>
<dbReference type="PANTHER" id="PTHR46036:SF5">
    <property type="entry name" value="LACTOYLGLUTATHIONE LYASE"/>
    <property type="match status" value="1"/>
</dbReference>
<dbReference type="GO" id="GO:0046872">
    <property type="term" value="F:metal ion binding"/>
    <property type="evidence" value="ECO:0007669"/>
    <property type="project" value="UniProtKB-KW"/>
</dbReference>
<dbReference type="AlphaFoldDB" id="A0A4Y7IRH5"/>
<feature type="active site" description="Proton donor/acceptor" evidence="9">
    <location>
        <position position="232"/>
    </location>
</feature>
<reference evidence="12 13" key="1">
    <citation type="journal article" date="2018" name="Science">
        <title>The opium poppy genome and morphinan production.</title>
        <authorList>
            <person name="Guo L."/>
            <person name="Winzer T."/>
            <person name="Yang X."/>
            <person name="Li Y."/>
            <person name="Ning Z."/>
            <person name="He Z."/>
            <person name="Teodor R."/>
            <person name="Lu Y."/>
            <person name="Bowser T.A."/>
            <person name="Graham I.A."/>
            <person name="Ye K."/>
        </authorList>
    </citation>
    <scope>NUCLEOTIDE SEQUENCE [LARGE SCALE GENOMIC DNA]</scope>
    <source>
        <strain evidence="13">cv. HN1</strain>
        <tissue evidence="12">Leaves</tissue>
    </source>
</reference>
<dbReference type="FunFam" id="3.10.180.10:FF:000004">
    <property type="entry name" value="Lactoylglutathione lyase"/>
    <property type="match status" value="2"/>
</dbReference>
<dbReference type="Proteomes" id="UP000316621">
    <property type="component" value="Chromosome 2"/>
</dbReference>
<protein>
    <recommendedName>
        <fullName evidence="3">lactoylglutathione lyase</fullName>
        <ecNumber evidence="3">4.4.1.5</ecNumber>
    </recommendedName>
    <alternativeName>
        <fullName evidence="7">Glyoxalase I</fullName>
    </alternativeName>
</protein>
<name>A0A4Y7IRH5_PAPSO</name>
<keyword evidence="13" id="KW-1185">Reference proteome</keyword>
<sequence>MVRILPMASSSLHLAAFRPCLSSFRFSAITNTTTTTARFGVSLTAYNPSRRLALFHLGSAIPQAQLFNVRSPKGLRTEGNGVEAGTTGNIAQASTATSQEDDLEWVKKDKRRMLHVVYRVGDLDKTIKFYTECLGMKLLRKRDIPEERYTNAFLGYGPEDSQFVVELTYNYGVDNYDIGSGFGHFGIAVEDVAKTVDLVKAKGGKVTREAGPVKGGSTVIAFIEDPDGYKFELLERGPTPEPLCQVMLRVGDLDRAINYYEKAFGMELLRKRDNPEYKYTIAMMGYGPEDKSMVLELTYNYGVTEYSKGNAYAQIAIGTDDVYKTAEAVKKHGGTITREPGPLPGIGTKIVACVDPDGWKTVFVDNIDFLKELE</sequence>
<keyword evidence="5" id="KW-0677">Repeat</keyword>
<keyword evidence="4 10" id="KW-0479">Metal-binding</keyword>
<keyword evidence="10" id="KW-0862">Zinc</keyword>
<dbReference type="GO" id="GO:0019243">
    <property type="term" value="P:methylglyoxal catabolic process to D-lactate via S-lactoyl-glutathione"/>
    <property type="evidence" value="ECO:0007669"/>
    <property type="project" value="TreeGrafter"/>
</dbReference>
<evidence type="ECO:0000256" key="1">
    <source>
        <dbReference type="ARBA" id="ARBA00005008"/>
    </source>
</evidence>
<dbReference type="EC" id="4.4.1.5" evidence="3"/>
<proteinExistence type="inferred from homology"/>
<dbReference type="PANTHER" id="PTHR46036">
    <property type="entry name" value="LACTOYLGLUTATHIONE LYASE"/>
    <property type="match status" value="1"/>
</dbReference>
<accession>A0A4Y7IRH5</accession>
<evidence type="ECO:0000313" key="13">
    <source>
        <dbReference type="Proteomes" id="UP000316621"/>
    </source>
</evidence>
<dbReference type="NCBIfam" id="TIGR00068">
    <property type="entry name" value="glyox_I"/>
    <property type="match status" value="1"/>
</dbReference>
<feature type="binding site" evidence="10">
    <location>
        <position position="166"/>
    </location>
    <ligand>
        <name>Zn(2+)</name>
        <dbReference type="ChEBI" id="CHEBI:29105"/>
        <note>ligand shared between dimeric partners</note>
    </ligand>
</feature>
<dbReference type="InterPro" id="IPR004361">
    <property type="entry name" value="Glyoxalase_1"/>
</dbReference>
<feature type="domain" description="VOC" evidence="11">
    <location>
        <begin position="112"/>
        <end position="236"/>
    </location>
</feature>
<dbReference type="EMBL" id="CM010716">
    <property type="protein sequence ID" value="RZC51297.1"/>
    <property type="molecule type" value="Genomic_DNA"/>
</dbReference>
<dbReference type="OrthoDB" id="16820at2759"/>
<dbReference type="InterPro" id="IPR029068">
    <property type="entry name" value="Glyas_Bleomycin-R_OHBP_Dase"/>
</dbReference>
<comment type="similarity">
    <text evidence="2">Belongs to the glyoxalase I family.</text>
</comment>
<organism evidence="12 13">
    <name type="scientific">Papaver somniferum</name>
    <name type="common">Opium poppy</name>
    <dbReference type="NCBI Taxonomy" id="3469"/>
    <lineage>
        <taxon>Eukaryota</taxon>
        <taxon>Viridiplantae</taxon>
        <taxon>Streptophyta</taxon>
        <taxon>Embryophyta</taxon>
        <taxon>Tracheophyta</taxon>
        <taxon>Spermatophyta</taxon>
        <taxon>Magnoliopsida</taxon>
        <taxon>Ranunculales</taxon>
        <taxon>Papaveraceae</taxon>
        <taxon>Papaveroideae</taxon>
        <taxon>Papaver</taxon>
    </lineage>
</organism>
<comment type="cofactor">
    <cofactor evidence="10">
        <name>Zn(2+)</name>
        <dbReference type="ChEBI" id="CHEBI:29105"/>
    </cofactor>
    <text evidence="10">Binds 1 zinc ion per subunit. In the homodimer, two zinc ions are bound between subunits.</text>
</comment>
<comment type="pathway">
    <text evidence="1">Secondary metabolite metabolism; methylglyoxal degradation; (R)-lactate from methylglyoxal: step 1/2.</text>
</comment>
<feature type="binding site" evidence="10">
    <location>
        <position position="184"/>
    </location>
    <ligand>
        <name>Zn(2+)</name>
        <dbReference type="ChEBI" id="CHEBI:29105"/>
        <note>ligand shared between dimeric partners</note>
    </ligand>
</feature>
<dbReference type="InterPro" id="IPR004360">
    <property type="entry name" value="Glyas_Fos-R_dOase_dom"/>
</dbReference>
<dbReference type="InterPro" id="IPR037523">
    <property type="entry name" value="VOC_core"/>
</dbReference>
<evidence type="ECO:0000256" key="3">
    <source>
        <dbReference type="ARBA" id="ARBA00012081"/>
    </source>
</evidence>
<comment type="catalytic activity">
    <reaction evidence="8">
        <text>(R)-S-lactoylglutathione = methylglyoxal + glutathione</text>
        <dbReference type="Rhea" id="RHEA:19069"/>
        <dbReference type="ChEBI" id="CHEBI:17158"/>
        <dbReference type="ChEBI" id="CHEBI:57474"/>
        <dbReference type="ChEBI" id="CHEBI:57925"/>
        <dbReference type="EC" id="4.4.1.5"/>
    </reaction>
</comment>
<keyword evidence="6" id="KW-0456">Lyase</keyword>
<dbReference type="Gene3D" id="3.10.180.10">
    <property type="entry name" value="2,3-Dihydroxybiphenyl 1,2-Dioxygenase, domain 1"/>
    <property type="match status" value="2"/>
</dbReference>
<dbReference type="OMA" id="CDAECNG"/>
<feature type="domain" description="VOC" evidence="11">
    <location>
        <begin position="242"/>
        <end position="366"/>
    </location>
</feature>
<gene>
    <name evidence="12" type="ORF">C5167_019722</name>
</gene>